<evidence type="ECO:0000313" key="3">
    <source>
        <dbReference type="Proteomes" id="UP000197003"/>
    </source>
</evidence>
<dbReference type="AlphaFoldDB" id="A0A1Z3N9R4"/>
<gene>
    <name evidence="2" type="ORF">B9G79_11875</name>
</gene>
<proteinExistence type="predicted"/>
<feature type="region of interest" description="Disordered" evidence="1">
    <location>
        <begin position="1"/>
        <end position="20"/>
    </location>
</feature>
<protein>
    <submittedName>
        <fullName evidence="2">Uncharacterized protein</fullName>
    </submittedName>
</protein>
<reference evidence="2 3" key="1">
    <citation type="submission" date="2017-04" db="EMBL/GenBank/DDBJ databases">
        <title>Whole genome sequence of Bdellovibrio bacteriovorus strain SSB218315.</title>
        <authorList>
            <person name="Oyedara O."/>
            <person name="Rodriguez-Perez M.A."/>
        </authorList>
    </citation>
    <scope>NUCLEOTIDE SEQUENCE [LARGE SCALE GENOMIC DNA]</scope>
    <source>
        <strain evidence="2 3">SSB218315</strain>
    </source>
</reference>
<accession>A0A1Z3N9R4</accession>
<evidence type="ECO:0000313" key="2">
    <source>
        <dbReference type="EMBL" id="ASD64214.1"/>
    </source>
</evidence>
<name>A0A1Z3N9R4_BDEBC</name>
<organism evidence="2 3">
    <name type="scientific">Bdellovibrio bacteriovorus</name>
    <dbReference type="NCBI Taxonomy" id="959"/>
    <lineage>
        <taxon>Bacteria</taxon>
        <taxon>Pseudomonadati</taxon>
        <taxon>Bdellovibrionota</taxon>
        <taxon>Bdellovibrionia</taxon>
        <taxon>Bdellovibrionales</taxon>
        <taxon>Pseudobdellovibrionaceae</taxon>
        <taxon>Bdellovibrio</taxon>
    </lineage>
</organism>
<dbReference type="Proteomes" id="UP000197003">
    <property type="component" value="Chromosome"/>
</dbReference>
<dbReference type="OrthoDB" id="5289951at2"/>
<sequence length="318" mass="36994">MRSGNKSFFRGESSKESTKNGNQFLCQRRAILKSMIKELWHSFPRLLEQKINALLDEAEPTPAKAFQLYKTCQNEGLWNESFEKFSDRLEDFFAIARSERRKSHMDQLLDRPMSMAVYEGFHLNFRSGLVNSHSVMNIVSWAHNLMRLGHKTDSAVISKDVLGKTLHYITHPPFFEKAENIDFDDFCAAWKKTVFSLFGKKHDAEFNAIVNELRWLNTQLKSEEQAIKKTGFVPTIYLTQTEIDWTEAVEKAVTLNREIPKFPLSRGPEKQRLIDLVRTISLYKIVQTSKHPEFSEQRDKIRATILDRCASLLRECAR</sequence>
<dbReference type="EMBL" id="CP020946">
    <property type="protein sequence ID" value="ASD64214.1"/>
    <property type="molecule type" value="Genomic_DNA"/>
</dbReference>
<evidence type="ECO:0000256" key="1">
    <source>
        <dbReference type="SAM" id="MobiDB-lite"/>
    </source>
</evidence>